<dbReference type="Proteomes" id="UP000180098">
    <property type="component" value="Unassembled WGS sequence"/>
</dbReference>
<dbReference type="InterPro" id="IPR052016">
    <property type="entry name" value="Bact_Sigma-Reg"/>
</dbReference>
<organism evidence="3 4">
    <name type="scientific">Anaerobacillus arseniciselenatis</name>
    <dbReference type="NCBI Taxonomy" id="85682"/>
    <lineage>
        <taxon>Bacteria</taxon>
        <taxon>Bacillati</taxon>
        <taxon>Bacillota</taxon>
        <taxon>Bacilli</taxon>
        <taxon>Bacillales</taxon>
        <taxon>Bacillaceae</taxon>
        <taxon>Anaerobacillus</taxon>
    </lineage>
</organism>
<dbReference type="SUPFAM" id="SSF81606">
    <property type="entry name" value="PP2C-like"/>
    <property type="match status" value="1"/>
</dbReference>
<feature type="domain" description="PPM-type phosphatase" evidence="2">
    <location>
        <begin position="29"/>
        <end position="255"/>
    </location>
</feature>
<dbReference type="EMBL" id="MLQQ01000010">
    <property type="protein sequence ID" value="OIJ14021.1"/>
    <property type="molecule type" value="Genomic_DNA"/>
</dbReference>
<proteinExistence type="predicted"/>
<dbReference type="AlphaFoldDB" id="A0A1S2LNF9"/>
<dbReference type="InterPro" id="IPR036457">
    <property type="entry name" value="PPM-type-like_dom_sf"/>
</dbReference>
<dbReference type="Pfam" id="PF07228">
    <property type="entry name" value="SpoIIE"/>
    <property type="match status" value="1"/>
</dbReference>
<keyword evidence="1" id="KW-0378">Hydrolase</keyword>
<gene>
    <name evidence="3" type="ORF">BKP35_07385</name>
</gene>
<dbReference type="PANTHER" id="PTHR43156">
    <property type="entry name" value="STAGE II SPORULATION PROTEIN E-RELATED"/>
    <property type="match status" value="1"/>
</dbReference>
<dbReference type="OrthoDB" id="9763484at2"/>
<comment type="caution">
    <text evidence="3">The sequence shown here is derived from an EMBL/GenBank/DDBJ whole genome shotgun (WGS) entry which is preliminary data.</text>
</comment>
<name>A0A1S2LNF9_9BACI</name>
<evidence type="ECO:0000256" key="1">
    <source>
        <dbReference type="ARBA" id="ARBA00022801"/>
    </source>
</evidence>
<dbReference type="InterPro" id="IPR001932">
    <property type="entry name" value="PPM-type_phosphatase-like_dom"/>
</dbReference>
<dbReference type="PANTHER" id="PTHR43156:SF2">
    <property type="entry name" value="STAGE II SPORULATION PROTEIN E"/>
    <property type="match status" value="1"/>
</dbReference>
<dbReference type="SMART" id="SM00331">
    <property type="entry name" value="PP2C_SIG"/>
    <property type="match status" value="1"/>
</dbReference>
<dbReference type="RefSeq" id="WP_071312715.1">
    <property type="nucleotide sequence ID" value="NZ_MLQQ01000010.1"/>
</dbReference>
<protein>
    <recommendedName>
        <fullName evidence="2">PPM-type phosphatase domain-containing protein</fullName>
    </recommendedName>
</protein>
<keyword evidence="4" id="KW-1185">Reference proteome</keyword>
<reference evidence="3 4" key="1">
    <citation type="submission" date="2016-10" db="EMBL/GenBank/DDBJ databases">
        <title>Draft genome sequences of four alkaliphilic bacteria belonging to the Anaerobacillus genus.</title>
        <authorList>
            <person name="Bassil N.M."/>
            <person name="Lloyd J.R."/>
        </authorList>
    </citation>
    <scope>NUCLEOTIDE SEQUENCE [LARGE SCALE GENOMIC DNA]</scope>
    <source>
        <strain evidence="3 4">DSM 15340</strain>
    </source>
</reference>
<accession>A0A1S2LNF9</accession>
<dbReference type="GO" id="GO:0016791">
    <property type="term" value="F:phosphatase activity"/>
    <property type="evidence" value="ECO:0007669"/>
    <property type="project" value="TreeGrafter"/>
</dbReference>
<evidence type="ECO:0000313" key="4">
    <source>
        <dbReference type="Proteomes" id="UP000180098"/>
    </source>
</evidence>
<evidence type="ECO:0000259" key="2">
    <source>
        <dbReference type="SMART" id="SM00331"/>
    </source>
</evidence>
<sequence>MQNHHCNEHLLKNAKKLHQQFLPKNFNINDEISFASFYKPAEIIGGDYFNFFKINNDQMVLYISDVSGHGIDGAMLNIYLKTTIDFLLYSLQEKGNKLAPNKIVKQITSKFIGDQFEGDYMICLFLAILDLKSFKLTYASAGFQTPMIVFSEDGLVEKKEIGGLPISTAIPLSLYDIKNKELCFCEGKTIVLFTDGIVEEERNGKLFGTGTIVKISENAGRKSPEVIKQEIVDAFNQFTKDKLTNDDITLVLLKRHH</sequence>
<evidence type="ECO:0000313" key="3">
    <source>
        <dbReference type="EMBL" id="OIJ14021.1"/>
    </source>
</evidence>
<dbReference type="Gene3D" id="3.60.40.10">
    <property type="entry name" value="PPM-type phosphatase domain"/>
    <property type="match status" value="1"/>
</dbReference>